<dbReference type="PROSITE" id="PS00285">
    <property type="entry name" value="POTATO_INHIBITOR"/>
    <property type="match status" value="1"/>
</dbReference>
<dbReference type="SUPFAM" id="SSF54654">
    <property type="entry name" value="CI-2 family of serine protease inhibitors"/>
    <property type="match status" value="1"/>
</dbReference>
<comment type="caution">
    <text evidence="4">The sequence shown here is derived from an EMBL/GenBank/DDBJ whole genome shotgun (WGS) entry which is preliminary data.</text>
</comment>
<dbReference type="PANTHER" id="PTHR33091:SF44">
    <property type="entry name" value="SERINE PROTEASE INHIBITOR POTATO INHIBITOR I-TYPE FAMILY PROTEIN"/>
    <property type="match status" value="1"/>
</dbReference>
<dbReference type="GO" id="GO:0004867">
    <property type="term" value="F:serine-type endopeptidase inhibitor activity"/>
    <property type="evidence" value="ECO:0007669"/>
    <property type="project" value="UniProtKB-KW"/>
</dbReference>
<sequence>MLYMFGHHPSSWPELLGQNANSAKATIEKENPLLKVIPLPAGSVRVDFSCCDRVFVSVDENGNVNEVPTIG</sequence>
<keyword evidence="5" id="KW-1185">Reference proteome</keyword>
<dbReference type="Gene3D" id="3.30.10.10">
    <property type="entry name" value="Trypsin Inhibitor V, subunit A"/>
    <property type="match status" value="1"/>
</dbReference>
<dbReference type="AlphaFoldDB" id="A0A8T0CPN2"/>
<comment type="similarity">
    <text evidence="1">Belongs to the protease inhibitor I13 (potato type I serine protease inhibitor) family.</text>
</comment>
<organism evidence="4 5">
    <name type="scientific">Corymbia citriodora subsp. variegata</name>
    <dbReference type="NCBI Taxonomy" id="360336"/>
    <lineage>
        <taxon>Eukaryota</taxon>
        <taxon>Viridiplantae</taxon>
        <taxon>Streptophyta</taxon>
        <taxon>Embryophyta</taxon>
        <taxon>Tracheophyta</taxon>
        <taxon>Spermatophyta</taxon>
        <taxon>Magnoliopsida</taxon>
        <taxon>eudicotyledons</taxon>
        <taxon>Gunneridae</taxon>
        <taxon>Pentapetalae</taxon>
        <taxon>rosids</taxon>
        <taxon>malvids</taxon>
        <taxon>Myrtales</taxon>
        <taxon>Myrtaceae</taxon>
        <taxon>Myrtoideae</taxon>
        <taxon>Eucalypteae</taxon>
        <taxon>Corymbia</taxon>
    </lineage>
</organism>
<dbReference type="OrthoDB" id="10013825at2759"/>
<evidence type="ECO:0000256" key="2">
    <source>
        <dbReference type="ARBA" id="ARBA00022690"/>
    </source>
</evidence>
<dbReference type="InterPro" id="IPR036354">
    <property type="entry name" value="Prot_inh_pot1_sf"/>
</dbReference>
<accession>A0A8T0CPN2</accession>
<gene>
    <name evidence="4" type="ORF">BT93_L0468</name>
</gene>
<proteinExistence type="inferred from homology"/>
<reference evidence="4" key="1">
    <citation type="submission" date="2020-05" db="EMBL/GenBank/DDBJ databases">
        <title>WGS assembly of Corymbia citriodora subspecies variegata.</title>
        <authorList>
            <person name="Barry K."/>
            <person name="Hundley H."/>
            <person name="Shu S."/>
            <person name="Jenkins J."/>
            <person name="Grimwood J."/>
            <person name="Baten A."/>
        </authorList>
    </citation>
    <scope>NUCLEOTIDE SEQUENCE</scope>
    <source>
        <strain evidence="4">CV2-018</strain>
    </source>
</reference>
<evidence type="ECO:0000313" key="4">
    <source>
        <dbReference type="EMBL" id="KAF7849618.1"/>
    </source>
</evidence>
<dbReference type="Gramene" id="rna-gnl|WGS:JABURB|Cocit.L0468.1">
    <property type="protein sequence ID" value="cds-KAF7849618.1"/>
    <property type="gene ID" value="gene-BT93_L0468"/>
</dbReference>
<dbReference type="InterPro" id="IPR000864">
    <property type="entry name" value="Prot_inh_pot1"/>
</dbReference>
<keyword evidence="2" id="KW-0646">Protease inhibitor</keyword>
<keyword evidence="3" id="KW-0722">Serine protease inhibitor</keyword>
<evidence type="ECO:0000256" key="3">
    <source>
        <dbReference type="ARBA" id="ARBA00022900"/>
    </source>
</evidence>
<dbReference type="PANTHER" id="PTHR33091">
    <property type="entry name" value="PROTEIN, PUTATIVE, EXPRESSED-RELATED"/>
    <property type="match status" value="1"/>
</dbReference>
<dbReference type="EMBL" id="MU089736">
    <property type="protein sequence ID" value="KAF7849618.1"/>
    <property type="molecule type" value="Genomic_DNA"/>
</dbReference>
<protein>
    <submittedName>
        <fullName evidence="4">Uncharacterized protein</fullName>
    </submittedName>
</protein>
<name>A0A8T0CPN2_CORYI</name>
<evidence type="ECO:0000256" key="1">
    <source>
        <dbReference type="ARBA" id="ARBA00008210"/>
    </source>
</evidence>
<dbReference type="GO" id="GO:0009611">
    <property type="term" value="P:response to wounding"/>
    <property type="evidence" value="ECO:0007669"/>
    <property type="project" value="InterPro"/>
</dbReference>
<dbReference type="Proteomes" id="UP000806378">
    <property type="component" value="Unassembled WGS sequence"/>
</dbReference>
<evidence type="ECO:0000313" key="5">
    <source>
        <dbReference type="Proteomes" id="UP000806378"/>
    </source>
</evidence>
<dbReference type="Pfam" id="PF00280">
    <property type="entry name" value="potato_inhibit"/>
    <property type="match status" value="1"/>
</dbReference>